<keyword evidence="4" id="KW-1185">Reference proteome</keyword>
<dbReference type="EMBL" id="JAEMOP010000002">
    <property type="protein sequence ID" value="MBJ7315202.1"/>
    <property type="molecule type" value="Genomic_DNA"/>
</dbReference>
<dbReference type="AlphaFoldDB" id="A0A8I1GA43"/>
<name>A0A8I1GA43_9GAMM</name>
<dbReference type="EMBL" id="JAEMOS010000001">
    <property type="protein sequence ID" value="MBJ7265378.1"/>
    <property type="molecule type" value="Genomic_DNA"/>
</dbReference>
<dbReference type="Proteomes" id="UP000621390">
    <property type="component" value="Unassembled WGS sequence"/>
</dbReference>
<comment type="caution">
    <text evidence="2">The sequence shown here is derived from an EMBL/GenBank/DDBJ whole genome shotgun (WGS) entry which is preliminary data.</text>
</comment>
<gene>
    <name evidence="1" type="ORF">JHC10_00320</name>
    <name evidence="2" type="ORF">JHC11_04235</name>
</gene>
<dbReference type="RefSeq" id="WP_199493096.1">
    <property type="nucleotide sequence ID" value="NZ_DFMD01000006.1"/>
</dbReference>
<dbReference type="Proteomes" id="UP000655994">
    <property type="component" value="Unassembled WGS sequence"/>
</dbReference>
<evidence type="ECO:0000313" key="3">
    <source>
        <dbReference type="Proteomes" id="UP000621390"/>
    </source>
</evidence>
<organism evidence="2 3">
    <name type="scientific">Idiomarina abyssalis</name>
    <dbReference type="NCBI Taxonomy" id="86102"/>
    <lineage>
        <taxon>Bacteria</taxon>
        <taxon>Pseudomonadati</taxon>
        <taxon>Pseudomonadota</taxon>
        <taxon>Gammaproteobacteria</taxon>
        <taxon>Alteromonadales</taxon>
        <taxon>Idiomarinaceae</taxon>
        <taxon>Idiomarina</taxon>
    </lineage>
</organism>
<reference evidence="2 4" key="1">
    <citation type="submission" date="2020-09" db="EMBL/GenBank/DDBJ databases">
        <title>Draft Genomes of Bacterial Isolates from North Pond Shallow Sediments.</title>
        <authorList>
            <person name="Kiel Reese B."/>
            <person name="Mullis M."/>
            <person name="Weisend R.E."/>
        </authorList>
    </citation>
    <scope>NUCLEOTIDE SEQUENCE</scope>
    <source>
        <strain evidence="2">KJE-2</strain>
        <strain evidence="1 4">KJE-3</strain>
    </source>
</reference>
<sequence length="64" mass="7229">MQAKGFALILTLVTLISLSSASVAALFFYAQMLEAQQEHQWQVLAGQLEADFNRQKEHYESAQK</sequence>
<proteinExistence type="predicted"/>
<evidence type="ECO:0000313" key="1">
    <source>
        <dbReference type="EMBL" id="MBJ7265378.1"/>
    </source>
</evidence>
<evidence type="ECO:0000313" key="4">
    <source>
        <dbReference type="Proteomes" id="UP000655994"/>
    </source>
</evidence>
<protein>
    <submittedName>
        <fullName evidence="2">Type II secretion pathway-like protein</fullName>
    </submittedName>
</protein>
<evidence type="ECO:0000313" key="2">
    <source>
        <dbReference type="EMBL" id="MBJ7315202.1"/>
    </source>
</evidence>
<accession>A0A8I1GA43</accession>